<proteinExistence type="predicted"/>
<keyword evidence="2" id="KW-1185">Reference proteome</keyword>
<protein>
    <submittedName>
        <fullName evidence="1">Uncharacterized protein</fullName>
    </submittedName>
</protein>
<gene>
    <name evidence="1" type="ORF">KCU98_g9900</name>
</gene>
<dbReference type="Proteomes" id="UP000729357">
    <property type="component" value="Unassembled WGS sequence"/>
</dbReference>
<organism evidence="1 2">
    <name type="scientific">Aureobasidium melanogenum</name>
    <name type="common">Aureobasidium pullulans var. melanogenum</name>
    <dbReference type="NCBI Taxonomy" id="46634"/>
    <lineage>
        <taxon>Eukaryota</taxon>
        <taxon>Fungi</taxon>
        <taxon>Dikarya</taxon>
        <taxon>Ascomycota</taxon>
        <taxon>Pezizomycotina</taxon>
        <taxon>Dothideomycetes</taxon>
        <taxon>Dothideomycetidae</taxon>
        <taxon>Dothideales</taxon>
        <taxon>Saccotheciaceae</taxon>
        <taxon>Aureobasidium</taxon>
    </lineage>
</organism>
<feature type="non-terminal residue" evidence="1">
    <location>
        <position position="358"/>
    </location>
</feature>
<dbReference type="AlphaFoldDB" id="A0A9P8FMC1"/>
<comment type="caution">
    <text evidence="1">The sequence shown here is derived from an EMBL/GenBank/DDBJ whole genome shotgun (WGS) entry which is preliminary data.</text>
</comment>
<reference evidence="1" key="1">
    <citation type="journal article" date="2021" name="J Fungi (Basel)">
        <title>Virulence traits and population genomics of the black yeast Aureobasidium melanogenum.</title>
        <authorList>
            <person name="Cernosa A."/>
            <person name="Sun X."/>
            <person name="Gostincar C."/>
            <person name="Fang C."/>
            <person name="Gunde-Cimerman N."/>
            <person name="Song Z."/>
        </authorList>
    </citation>
    <scope>NUCLEOTIDE SEQUENCE</scope>
    <source>
        <strain evidence="1">EXF-9298</strain>
    </source>
</reference>
<reference evidence="1" key="2">
    <citation type="submission" date="2021-08" db="EMBL/GenBank/DDBJ databases">
        <authorList>
            <person name="Gostincar C."/>
            <person name="Sun X."/>
            <person name="Song Z."/>
            <person name="Gunde-Cimerman N."/>
        </authorList>
    </citation>
    <scope>NUCLEOTIDE SEQUENCE</scope>
    <source>
        <strain evidence="1">EXF-9298</strain>
    </source>
</reference>
<evidence type="ECO:0000313" key="2">
    <source>
        <dbReference type="Proteomes" id="UP000729357"/>
    </source>
</evidence>
<accession>A0A9P8FMC1</accession>
<dbReference type="EMBL" id="JAHFXS010001410">
    <property type="protein sequence ID" value="KAG9977681.1"/>
    <property type="molecule type" value="Genomic_DNA"/>
</dbReference>
<sequence length="358" mass="41319">MSLLDRIEALPTELVHKIFEHYWDFSADKVLYQLEMKPREAFSISTDREPLSIGRTAYIEGNSPYDDRRVDPDSEEYQNPITVSFATVEQILVLNKNRPHIQRLHMDALTYTLLLRNHRKIRTNSLLALLKRGPAKVAEDITALSRTLDTSRINYSKRRQPSRMPVSTRLSEQSLHFKTANDAELFFYADMSRALLTRSFSFGYNMNSAGICGLDNLHFLFWSAGGLGHRADEIYIVAHSKLHKIGTDSQHSPLLSFVIRSKEYPSPGHSTTSSYHHDLHRSIYPLEQLGLDTLETMSNAQVMAFRQAHLQKHDIEWPPKYVSYKAGNQNRLKIYMDRISSVCGTCEFWEYPNCYQLV</sequence>
<name>A0A9P8FMC1_AURME</name>
<evidence type="ECO:0000313" key="1">
    <source>
        <dbReference type="EMBL" id="KAG9977681.1"/>
    </source>
</evidence>